<evidence type="ECO:0000256" key="5">
    <source>
        <dbReference type="ARBA" id="ARBA00023251"/>
    </source>
</evidence>
<dbReference type="GO" id="GO:0046677">
    <property type="term" value="P:response to antibiotic"/>
    <property type="evidence" value="ECO:0007669"/>
    <property type="project" value="UniProtKB-KW"/>
</dbReference>
<feature type="transmembrane region" description="Helical" evidence="6">
    <location>
        <begin position="184"/>
        <end position="206"/>
    </location>
</feature>
<keyword evidence="9" id="KW-1185">Reference proteome</keyword>
<dbReference type="PROSITE" id="PS51012">
    <property type="entry name" value="ABC_TM2"/>
    <property type="match status" value="1"/>
</dbReference>
<gene>
    <name evidence="8" type="ORF">FB558_6845</name>
</gene>
<dbReference type="PIRSF" id="PIRSF006648">
    <property type="entry name" value="DrrB"/>
    <property type="match status" value="1"/>
</dbReference>
<comment type="similarity">
    <text evidence="6">Belongs to the ABC-2 integral membrane protein family.</text>
</comment>
<evidence type="ECO:0000256" key="2">
    <source>
        <dbReference type="ARBA" id="ARBA00022692"/>
    </source>
</evidence>
<feature type="transmembrane region" description="Helical" evidence="6">
    <location>
        <begin position="70"/>
        <end position="91"/>
    </location>
</feature>
<keyword evidence="5" id="KW-0046">Antibiotic resistance</keyword>
<dbReference type="EMBL" id="VFPA01000005">
    <property type="protein sequence ID" value="TQM03820.1"/>
    <property type="molecule type" value="Genomic_DNA"/>
</dbReference>
<proteinExistence type="inferred from homology"/>
<keyword evidence="6" id="KW-1003">Cell membrane</keyword>
<evidence type="ECO:0000256" key="6">
    <source>
        <dbReference type="RuleBase" id="RU361157"/>
    </source>
</evidence>
<dbReference type="RefSeq" id="WP_142060748.1">
    <property type="nucleotide sequence ID" value="NZ_VFPA01000005.1"/>
</dbReference>
<evidence type="ECO:0000313" key="9">
    <source>
        <dbReference type="Proteomes" id="UP000315677"/>
    </source>
</evidence>
<evidence type="ECO:0000313" key="8">
    <source>
        <dbReference type="EMBL" id="TQM03820.1"/>
    </source>
</evidence>
<dbReference type="GO" id="GO:0140359">
    <property type="term" value="F:ABC-type transporter activity"/>
    <property type="evidence" value="ECO:0007669"/>
    <property type="project" value="InterPro"/>
</dbReference>
<dbReference type="InterPro" id="IPR000412">
    <property type="entry name" value="ABC_2_transport"/>
</dbReference>
<comment type="caution">
    <text evidence="8">The sequence shown here is derived from an EMBL/GenBank/DDBJ whole genome shotgun (WGS) entry which is preliminary data.</text>
</comment>
<feature type="transmembrane region" description="Helical" evidence="6">
    <location>
        <begin position="40"/>
        <end position="58"/>
    </location>
</feature>
<comment type="subcellular location">
    <subcellularLocation>
        <location evidence="6">Cell membrane</location>
        <topology evidence="6">Multi-pass membrane protein</topology>
    </subcellularLocation>
    <subcellularLocation>
        <location evidence="1">Membrane</location>
        <topology evidence="1">Multi-pass membrane protein</topology>
    </subcellularLocation>
</comment>
<dbReference type="Proteomes" id="UP000315677">
    <property type="component" value="Unassembled WGS sequence"/>
</dbReference>
<protein>
    <recommendedName>
        <fullName evidence="6">Transport permease protein</fullName>
    </recommendedName>
</protein>
<feature type="transmembrane region" description="Helical" evidence="6">
    <location>
        <begin position="112"/>
        <end position="141"/>
    </location>
</feature>
<feature type="transmembrane region" description="Helical" evidence="6">
    <location>
        <begin position="242"/>
        <end position="261"/>
    </location>
</feature>
<keyword evidence="3 6" id="KW-1133">Transmembrane helix</keyword>
<reference evidence="8 9" key="1">
    <citation type="submission" date="2019-06" db="EMBL/GenBank/DDBJ databases">
        <title>Sequencing the genomes of 1000 actinobacteria strains.</title>
        <authorList>
            <person name="Klenk H.-P."/>
        </authorList>
    </citation>
    <scope>NUCLEOTIDE SEQUENCE [LARGE SCALE GENOMIC DNA]</scope>
    <source>
        <strain evidence="8 9">DSM 45301</strain>
    </source>
</reference>
<accession>A0A543D3A3</accession>
<dbReference type="InterPro" id="IPR047817">
    <property type="entry name" value="ABC2_TM_bact-type"/>
</dbReference>
<dbReference type="PANTHER" id="PTHR43229:SF2">
    <property type="entry name" value="NODULATION PROTEIN J"/>
    <property type="match status" value="1"/>
</dbReference>
<dbReference type="Pfam" id="PF01061">
    <property type="entry name" value="ABC2_membrane"/>
    <property type="match status" value="1"/>
</dbReference>
<dbReference type="InterPro" id="IPR051784">
    <property type="entry name" value="Nod_factor_ABC_transporter"/>
</dbReference>
<organism evidence="8 9">
    <name type="scientific">Pseudonocardia kunmingensis</name>
    <dbReference type="NCBI Taxonomy" id="630975"/>
    <lineage>
        <taxon>Bacteria</taxon>
        <taxon>Bacillati</taxon>
        <taxon>Actinomycetota</taxon>
        <taxon>Actinomycetes</taxon>
        <taxon>Pseudonocardiales</taxon>
        <taxon>Pseudonocardiaceae</taxon>
        <taxon>Pseudonocardia</taxon>
    </lineage>
</organism>
<dbReference type="AlphaFoldDB" id="A0A543D3A3"/>
<feature type="transmembrane region" description="Helical" evidence="6">
    <location>
        <begin position="147"/>
        <end position="172"/>
    </location>
</feature>
<sequence length="269" mass="28162">MTVLPAPGSRIGWAVADAATLTRRYLAHLRHQPVQLAESIGFPILILLIFVYLLGGMLRVPGGDYRQLLLPGMLTMTMLSGLASTMVAVVTDAQRGITDRFRSMPMSSSAVLVGRAAADLAISTIGLAALVLVGLAVGWRITGGLPAALAAVGLLLLLRFALLWVGIYLGLLARGTGAVTAAQALEFPVAFLSGVFLAPGAMPTVVGTIAEWNPLSSTAAAARGLFGNPGWGGDSWVAQHPVLMAVVWPVVIIAVFAPLSVRRFQEMSR</sequence>
<evidence type="ECO:0000256" key="1">
    <source>
        <dbReference type="ARBA" id="ARBA00004141"/>
    </source>
</evidence>
<evidence type="ECO:0000256" key="4">
    <source>
        <dbReference type="ARBA" id="ARBA00023136"/>
    </source>
</evidence>
<keyword evidence="2 6" id="KW-0812">Transmembrane</keyword>
<dbReference type="OrthoDB" id="8988363at2"/>
<dbReference type="GO" id="GO:0043190">
    <property type="term" value="C:ATP-binding cassette (ABC) transporter complex"/>
    <property type="evidence" value="ECO:0007669"/>
    <property type="project" value="InterPro"/>
</dbReference>
<dbReference type="PANTHER" id="PTHR43229">
    <property type="entry name" value="NODULATION PROTEIN J"/>
    <property type="match status" value="1"/>
</dbReference>
<evidence type="ECO:0000256" key="3">
    <source>
        <dbReference type="ARBA" id="ARBA00022989"/>
    </source>
</evidence>
<dbReference type="InterPro" id="IPR013525">
    <property type="entry name" value="ABC2_TM"/>
</dbReference>
<evidence type="ECO:0000259" key="7">
    <source>
        <dbReference type="PROSITE" id="PS51012"/>
    </source>
</evidence>
<keyword evidence="6" id="KW-0813">Transport</keyword>
<feature type="domain" description="ABC transmembrane type-2" evidence="7">
    <location>
        <begin position="34"/>
        <end position="267"/>
    </location>
</feature>
<keyword evidence="4 6" id="KW-0472">Membrane</keyword>
<name>A0A543D3A3_9PSEU</name>